<proteinExistence type="predicted"/>
<protein>
    <submittedName>
        <fullName evidence="2">Tudor domain-containing protein</fullName>
    </submittedName>
</protein>
<dbReference type="Proteomes" id="UP000887580">
    <property type="component" value="Unplaced"/>
</dbReference>
<accession>A0AC35ETR4</accession>
<reference evidence="2" key="1">
    <citation type="submission" date="2022-11" db="UniProtKB">
        <authorList>
            <consortium name="WormBaseParasite"/>
        </authorList>
    </citation>
    <scope>IDENTIFICATION</scope>
</reference>
<evidence type="ECO:0000313" key="1">
    <source>
        <dbReference type="Proteomes" id="UP000887580"/>
    </source>
</evidence>
<sequence>MEIPSSSIKPVISLNPSTATFELQFQRPSSPWLELSPDAPKDSIEPCHFQLINQREKIHRIRPLRSFPAEITHIVSPSEIWVRLLNHIADKLTISTNNAPNLETNIVEGIYVFTPLNENILVRARVLFNDCKKKQTLLRLIDHGKLVWRDENAIFEMKSKKDEMRKYPWQAIPITLQGVIPANGIEWHDLEIEALKTALSDLPRHYILPTCHEMLYINNDNDYIRASIHAMTETEFQYVLNNRSAVEEIGHSVSDLYETYVYELFPNTEPLMDYFQQRRYRYSNELSDTFDLEYQSFKIVSNPLPEPKNEFEDEENINPSKSETQTGQNEEDSIDIEQWDNIDDIVIV</sequence>
<name>A0AC35ETR4_9BILA</name>
<organism evidence="1 2">
    <name type="scientific">Panagrolaimus sp. PS1159</name>
    <dbReference type="NCBI Taxonomy" id="55785"/>
    <lineage>
        <taxon>Eukaryota</taxon>
        <taxon>Metazoa</taxon>
        <taxon>Ecdysozoa</taxon>
        <taxon>Nematoda</taxon>
        <taxon>Chromadorea</taxon>
        <taxon>Rhabditida</taxon>
        <taxon>Tylenchina</taxon>
        <taxon>Panagrolaimomorpha</taxon>
        <taxon>Panagrolaimoidea</taxon>
        <taxon>Panagrolaimidae</taxon>
        <taxon>Panagrolaimus</taxon>
    </lineage>
</organism>
<dbReference type="WBParaSite" id="PS1159_v2.g10640.t1">
    <property type="protein sequence ID" value="PS1159_v2.g10640.t1"/>
    <property type="gene ID" value="PS1159_v2.g10640"/>
</dbReference>
<evidence type="ECO:0000313" key="2">
    <source>
        <dbReference type="WBParaSite" id="PS1159_v2.g10640.t1"/>
    </source>
</evidence>